<sequence>MASSKKLEELREAARAAGLSASEEKFVCFDWSASQEWQEYLASLYPTPPLNKLLKWKKKFYKTHQDSSFDVNNTTVDEVLSGASTAASAPRSSSSSSYSGYSSYSSGGASFGRPVGSPPSAGVLRVLSPLTFGCLLAGMFKTALAAATAQRGPGASLLLTGSLLLRLYCCFGLPPVRLWPLSRIGESLANEGFAYFQVNRNAPTDSHNYSSMAFDMQ</sequence>
<dbReference type="OrthoDB" id="306953at2759"/>
<dbReference type="Proteomes" id="UP000030763">
    <property type="component" value="Unassembled WGS sequence"/>
</dbReference>
<dbReference type="AlphaFoldDB" id="U6MC61"/>
<dbReference type="OMA" id="YCCFGLP"/>
<keyword evidence="2" id="KW-1185">Reference proteome</keyword>
<name>U6MC61_EIMMA</name>
<gene>
    <name evidence="1" type="ORF">EMWEY_00043010</name>
</gene>
<evidence type="ECO:0000313" key="2">
    <source>
        <dbReference type="Proteomes" id="UP000030763"/>
    </source>
</evidence>
<proteinExistence type="predicted"/>
<dbReference type="GeneID" id="25338287"/>
<dbReference type="VEuPathDB" id="ToxoDB:EMWEY_00043010"/>
<evidence type="ECO:0000313" key="1">
    <source>
        <dbReference type="EMBL" id="CDJ61606.1"/>
    </source>
</evidence>
<organism evidence="1 2">
    <name type="scientific">Eimeria maxima</name>
    <name type="common">Coccidian parasite</name>
    <dbReference type="NCBI Taxonomy" id="5804"/>
    <lineage>
        <taxon>Eukaryota</taxon>
        <taxon>Sar</taxon>
        <taxon>Alveolata</taxon>
        <taxon>Apicomplexa</taxon>
        <taxon>Conoidasida</taxon>
        <taxon>Coccidia</taxon>
        <taxon>Eucoccidiorida</taxon>
        <taxon>Eimeriorina</taxon>
        <taxon>Eimeriidae</taxon>
        <taxon>Eimeria</taxon>
    </lineage>
</organism>
<reference evidence="1" key="1">
    <citation type="submission" date="2013-10" db="EMBL/GenBank/DDBJ databases">
        <title>Genomic analysis of the causative agents of coccidiosis in chickens.</title>
        <authorList>
            <person name="Reid A.J."/>
            <person name="Blake D."/>
            <person name="Billington K."/>
            <person name="Browne H."/>
            <person name="Dunn M."/>
            <person name="Hung S."/>
            <person name="Kawahara F."/>
            <person name="Miranda-Saavedra D."/>
            <person name="Mourier T."/>
            <person name="Nagra H."/>
            <person name="Otto T.D."/>
            <person name="Rawlings N."/>
            <person name="Sanchez A."/>
            <person name="Sanders M."/>
            <person name="Subramaniam C."/>
            <person name="Tay Y."/>
            <person name="Dear P."/>
            <person name="Doerig C."/>
            <person name="Gruber A."/>
            <person name="Parkinson J."/>
            <person name="Shirley M."/>
            <person name="Wan K.L."/>
            <person name="Berriman M."/>
            <person name="Tomley F."/>
            <person name="Pain A."/>
        </authorList>
    </citation>
    <scope>NUCLEOTIDE SEQUENCE [LARGE SCALE GENOMIC DNA]</scope>
    <source>
        <strain evidence="1">Weybridge</strain>
    </source>
</reference>
<dbReference type="EMBL" id="HG722152">
    <property type="protein sequence ID" value="CDJ61606.1"/>
    <property type="molecule type" value="Genomic_DNA"/>
</dbReference>
<accession>U6MC61</accession>
<protein>
    <submittedName>
        <fullName evidence="1">Uncharacterized protein</fullName>
    </submittedName>
</protein>
<dbReference type="RefSeq" id="XP_013338256.1">
    <property type="nucleotide sequence ID" value="XM_013482802.1"/>
</dbReference>
<reference evidence="1" key="2">
    <citation type="submission" date="2013-10" db="EMBL/GenBank/DDBJ databases">
        <authorList>
            <person name="Aslett M."/>
        </authorList>
    </citation>
    <scope>NUCLEOTIDE SEQUENCE [LARGE SCALE GENOMIC DNA]</scope>
    <source>
        <strain evidence="1">Weybridge</strain>
    </source>
</reference>